<comment type="caution">
    <text evidence="1">The sequence shown here is derived from an EMBL/GenBank/DDBJ whole genome shotgun (WGS) entry which is preliminary data.</text>
</comment>
<reference evidence="1" key="1">
    <citation type="journal article" date="2015" name="Nature">
        <title>Complex archaea that bridge the gap between prokaryotes and eukaryotes.</title>
        <authorList>
            <person name="Spang A."/>
            <person name="Saw J.H."/>
            <person name="Jorgensen S.L."/>
            <person name="Zaremba-Niedzwiedzka K."/>
            <person name="Martijn J."/>
            <person name="Lind A.E."/>
            <person name="van Eijk R."/>
            <person name="Schleper C."/>
            <person name="Guy L."/>
            <person name="Ettema T.J."/>
        </authorList>
    </citation>
    <scope>NUCLEOTIDE SEQUENCE</scope>
</reference>
<name>A0A0F9Q119_9ZZZZ</name>
<gene>
    <name evidence="1" type="ORF">LCGC14_0831560</name>
</gene>
<protein>
    <submittedName>
        <fullName evidence="1">Uncharacterized protein</fullName>
    </submittedName>
</protein>
<dbReference type="EMBL" id="LAZR01002388">
    <property type="protein sequence ID" value="KKN30697.1"/>
    <property type="molecule type" value="Genomic_DNA"/>
</dbReference>
<proteinExistence type="predicted"/>
<dbReference type="AlphaFoldDB" id="A0A0F9Q119"/>
<evidence type="ECO:0000313" key="1">
    <source>
        <dbReference type="EMBL" id="KKN30697.1"/>
    </source>
</evidence>
<sequence length="98" mass="11748">MKPIEFKGMNATMMDESDSKESKLPICKTDEGWITCWKMDFWDRFRAVVFGRIWLYTYSKKYQHPVSMACVRDLFKKIPSFTPVPKKGYRIPKKRSKR</sequence>
<organism evidence="1">
    <name type="scientific">marine sediment metagenome</name>
    <dbReference type="NCBI Taxonomy" id="412755"/>
    <lineage>
        <taxon>unclassified sequences</taxon>
        <taxon>metagenomes</taxon>
        <taxon>ecological metagenomes</taxon>
    </lineage>
</organism>
<accession>A0A0F9Q119</accession>